<feature type="compositionally biased region" description="Low complexity" evidence="1">
    <location>
        <begin position="33"/>
        <end position="42"/>
    </location>
</feature>
<proteinExistence type="predicted"/>
<reference evidence="3" key="2">
    <citation type="submission" date="2013-07" db="EMBL/GenBank/DDBJ databases">
        <authorList>
            <consortium name="The Broad Institute Genome Sequencing Platform"/>
            <person name="Cuomo C."/>
            <person name="Litvintseva A."/>
            <person name="Chen Y."/>
            <person name="Heitman J."/>
            <person name="Sun S."/>
            <person name="Springer D."/>
            <person name="Dromer F."/>
            <person name="Young S.K."/>
            <person name="Zeng Q."/>
            <person name="Gargeya S."/>
            <person name="Fitzgerald M."/>
            <person name="Abouelleil A."/>
            <person name="Alvarado L."/>
            <person name="Berlin A.M."/>
            <person name="Chapman S.B."/>
            <person name="Dewar J."/>
            <person name="Goldberg J."/>
            <person name="Griggs A."/>
            <person name="Gujja S."/>
            <person name="Hansen M."/>
            <person name="Howarth C."/>
            <person name="Imamovic A."/>
            <person name="Larimer J."/>
            <person name="McCowan C."/>
            <person name="Murphy C."/>
            <person name="Pearson M."/>
            <person name="Priest M."/>
            <person name="Roberts A."/>
            <person name="Saif S."/>
            <person name="Shea T."/>
            <person name="Sykes S."/>
            <person name="Wortman J."/>
            <person name="Nusbaum C."/>
            <person name="Birren B."/>
        </authorList>
    </citation>
    <scope>NUCLEOTIDE SEQUENCE</scope>
    <source>
        <strain evidence="3">CBS 10117</strain>
    </source>
</reference>
<dbReference type="VEuPathDB" id="FungiDB:I303_04423"/>
<gene>
    <name evidence="2" type="ORF">I303_04423</name>
    <name evidence="3" type="ORF">I303_104599</name>
</gene>
<evidence type="ECO:0000313" key="4">
    <source>
        <dbReference type="Proteomes" id="UP000078595"/>
    </source>
</evidence>
<keyword evidence="4" id="KW-1185">Reference proteome</keyword>
<organism evidence="2">
    <name type="scientific">Kwoniella dejecticola CBS 10117</name>
    <dbReference type="NCBI Taxonomy" id="1296121"/>
    <lineage>
        <taxon>Eukaryota</taxon>
        <taxon>Fungi</taxon>
        <taxon>Dikarya</taxon>
        <taxon>Basidiomycota</taxon>
        <taxon>Agaricomycotina</taxon>
        <taxon>Tremellomycetes</taxon>
        <taxon>Tremellales</taxon>
        <taxon>Cryptococcaceae</taxon>
        <taxon>Kwoniella</taxon>
    </lineage>
</organism>
<dbReference type="Proteomes" id="UP000078595">
    <property type="component" value="Chromosome 5"/>
</dbReference>
<evidence type="ECO:0000313" key="2">
    <source>
        <dbReference type="EMBL" id="OBR85092.1"/>
    </source>
</evidence>
<accession>A0A1A6A4V8</accession>
<protein>
    <submittedName>
        <fullName evidence="2">Uncharacterized protein</fullName>
    </submittedName>
</protein>
<dbReference type="AlphaFoldDB" id="A0A1A6A4V8"/>
<evidence type="ECO:0000313" key="3">
    <source>
        <dbReference type="EMBL" id="WWC62012.1"/>
    </source>
</evidence>
<dbReference type="EMBL" id="KI894031">
    <property type="protein sequence ID" value="OBR85092.1"/>
    <property type="molecule type" value="Genomic_DNA"/>
</dbReference>
<dbReference type="RefSeq" id="XP_018262934.1">
    <property type="nucleotide sequence ID" value="XM_018407723.1"/>
</dbReference>
<dbReference type="OrthoDB" id="2595994at2759"/>
<feature type="region of interest" description="Disordered" evidence="1">
    <location>
        <begin position="1"/>
        <end position="49"/>
    </location>
</feature>
<dbReference type="KEGG" id="kdj:28968122"/>
<sequence>MPAAKREPSTTPSLEDTKPSLPSTPQKKARNNTTPKKTSSSPDKPKYVKQNWTAQEDAIFVEMIEEVLKEGLYAKIKNDGRLQREGPAVRAHLIAFINKVKRT</sequence>
<reference evidence="2" key="1">
    <citation type="submission" date="2013-07" db="EMBL/GenBank/DDBJ databases">
        <title>The Genome Sequence of Cryptococcus dejecticola CBS10117.</title>
        <authorList>
            <consortium name="The Broad Institute Genome Sequencing Platform"/>
            <person name="Cuomo C."/>
            <person name="Litvintseva A."/>
            <person name="Chen Y."/>
            <person name="Heitman J."/>
            <person name="Sun S."/>
            <person name="Springer D."/>
            <person name="Dromer F."/>
            <person name="Young S.K."/>
            <person name="Zeng Q."/>
            <person name="Gargeya S."/>
            <person name="Fitzgerald M."/>
            <person name="Abouelleil A."/>
            <person name="Alvarado L."/>
            <person name="Berlin A.M."/>
            <person name="Chapman S.B."/>
            <person name="Dewar J."/>
            <person name="Goldberg J."/>
            <person name="Griggs A."/>
            <person name="Gujja S."/>
            <person name="Hansen M."/>
            <person name="Howarth C."/>
            <person name="Imamovic A."/>
            <person name="Larimer J."/>
            <person name="McCowan C."/>
            <person name="Murphy C."/>
            <person name="Pearson M."/>
            <person name="Priest M."/>
            <person name="Roberts A."/>
            <person name="Saif S."/>
            <person name="Shea T."/>
            <person name="Sykes S."/>
            <person name="Wortman J."/>
            <person name="Nusbaum C."/>
            <person name="Birren B."/>
        </authorList>
    </citation>
    <scope>NUCLEOTIDE SEQUENCE [LARGE SCALE GENOMIC DNA]</scope>
    <source>
        <strain evidence="2">CBS 10117</strain>
    </source>
</reference>
<feature type="compositionally biased region" description="Polar residues" evidence="1">
    <location>
        <begin position="9"/>
        <end position="26"/>
    </location>
</feature>
<name>A0A1A6A4V8_9TREE</name>
<dbReference type="EMBL" id="CP144534">
    <property type="protein sequence ID" value="WWC62012.1"/>
    <property type="molecule type" value="Genomic_DNA"/>
</dbReference>
<evidence type="ECO:0000256" key="1">
    <source>
        <dbReference type="SAM" id="MobiDB-lite"/>
    </source>
</evidence>
<reference evidence="3" key="3">
    <citation type="submission" date="2024-02" db="EMBL/GenBank/DDBJ databases">
        <title>Comparative genomics of Cryptococcus and Kwoniella reveals pathogenesis evolution and contrasting modes of karyotype evolution via chromosome fusion or intercentromeric recombination.</title>
        <authorList>
            <person name="Coelho M.A."/>
            <person name="David-Palma M."/>
            <person name="Shea T."/>
            <person name="Bowers K."/>
            <person name="McGinley-Smith S."/>
            <person name="Mohammad A.W."/>
            <person name="Gnirke A."/>
            <person name="Yurkov A.M."/>
            <person name="Nowrousian M."/>
            <person name="Sun S."/>
            <person name="Cuomo C.A."/>
            <person name="Heitman J."/>
        </authorList>
    </citation>
    <scope>NUCLEOTIDE SEQUENCE</scope>
    <source>
        <strain evidence="3">CBS 10117</strain>
    </source>
</reference>
<dbReference type="GeneID" id="28968122"/>